<evidence type="ECO:0000256" key="5">
    <source>
        <dbReference type="ARBA" id="ARBA00022691"/>
    </source>
</evidence>
<gene>
    <name evidence="7" type="primary">cbiT</name>
    <name evidence="7" type="ORF">C7U56_02310</name>
</gene>
<dbReference type="InterPro" id="IPR007848">
    <property type="entry name" value="Small_mtfrase_dom"/>
</dbReference>
<keyword evidence="2" id="KW-0169">Cobalamin biosynthesis</keyword>
<dbReference type="InterPro" id="IPR050714">
    <property type="entry name" value="Cobalamin_biosynth_MTase"/>
</dbReference>
<protein>
    <submittedName>
        <fullName evidence="7">Precorrin-6Y C5,15-methyltransferase (Decarboxylating) subunit CbiT</fullName>
    </submittedName>
</protein>
<feature type="domain" description="Methyltransferase small" evidence="6">
    <location>
        <begin position="26"/>
        <end position="87"/>
    </location>
</feature>
<dbReference type="NCBIfam" id="TIGR02469">
    <property type="entry name" value="CbiT"/>
    <property type="match status" value="1"/>
</dbReference>
<comment type="caution">
    <text evidence="7">The sequence shown here is derived from an EMBL/GenBank/DDBJ whole genome shotgun (WGS) entry which is preliminary data.</text>
</comment>
<keyword evidence="4 7" id="KW-0808">Transferase</keyword>
<evidence type="ECO:0000313" key="7">
    <source>
        <dbReference type="EMBL" id="PST38800.1"/>
    </source>
</evidence>
<dbReference type="PANTHER" id="PTHR43182">
    <property type="entry name" value="COBALT-PRECORRIN-6B C(15)-METHYLTRANSFERASE (DECARBOXYLATING)"/>
    <property type="match status" value="1"/>
</dbReference>
<dbReference type="CDD" id="cd02440">
    <property type="entry name" value="AdoMet_MTases"/>
    <property type="match status" value="1"/>
</dbReference>
<dbReference type="PANTHER" id="PTHR43182:SF1">
    <property type="entry name" value="COBALT-PRECORRIN-7 C(5)-METHYLTRANSFERASE"/>
    <property type="match status" value="1"/>
</dbReference>
<name>A0A2T3FU62_9CLOT</name>
<evidence type="ECO:0000256" key="2">
    <source>
        <dbReference type="ARBA" id="ARBA00022573"/>
    </source>
</evidence>
<evidence type="ECO:0000313" key="8">
    <source>
        <dbReference type="Proteomes" id="UP000241048"/>
    </source>
</evidence>
<sequence length="188" mass="20788">MRDEWFIRGKVPMTKSEVRTVSLSKLELYEDCEFWDIGAGTGSVSVEAAVSCPGIHVCAFEYKEEAVDLIRANCEKARTEAVTIVPGKAPETFAQVSVHRPDRAFIGGTTGQMREILDELFRLNPDIRIVINLIALESLTVLMSYLKERGIEAEILSMQIAKAEKIGSSHLMKGQNPIYIISLGGNEA</sequence>
<evidence type="ECO:0000259" key="6">
    <source>
        <dbReference type="Pfam" id="PF05175"/>
    </source>
</evidence>
<dbReference type="Proteomes" id="UP000241048">
    <property type="component" value="Unassembled WGS sequence"/>
</dbReference>
<evidence type="ECO:0000256" key="1">
    <source>
        <dbReference type="ARBA" id="ARBA00004953"/>
    </source>
</evidence>
<dbReference type="GO" id="GO:0009236">
    <property type="term" value="P:cobalamin biosynthetic process"/>
    <property type="evidence" value="ECO:0007669"/>
    <property type="project" value="UniProtKB-UniPathway"/>
</dbReference>
<dbReference type="Pfam" id="PF05175">
    <property type="entry name" value="MTS"/>
    <property type="match status" value="1"/>
</dbReference>
<dbReference type="UniPathway" id="UPA00148"/>
<dbReference type="Gene3D" id="3.40.50.150">
    <property type="entry name" value="Vaccinia Virus protein VP39"/>
    <property type="match status" value="1"/>
</dbReference>
<evidence type="ECO:0000256" key="3">
    <source>
        <dbReference type="ARBA" id="ARBA00022603"/>
    </source>
</evidence>
<dbReference type="EMBL" id="PYLO01000001">
    <property type="protein sequence ID" value="PST38800.1"/>
    <property type="molecule type" value="Genomic_DNA"/>
</dbReference>
<accession>A0A2T3FU62</accession>
<keyword evidence="8" id="KW-1185">Reference proteome</keyword>
<dbReference type="InterPro" id="IPR029063">
    <property type="entry name" value="SAM-dependent_MTases_sf"/>
</dbReference>
<comment type="pathway">
    <text evidence="1">Cofactor biosynthesis; adenosylcobalamin biosynthesis.</text>
</comment>
<reference evidence="7 8" key="1">
    <citation type="submission" date="2018-03" db="EMBL/GenBank/DDBJ databases">
        <title>Lachnoclostridium SNUG30386 gen.nov., sp.nov., isolated from human faeces.</title>
        <authorList>
            <person name="Seo B."/>
            <person name="Jeon K."/>
            <person name="Ko G."/>
        </authorList>
    </citation>
    <scope>NUCLEOTIDE SEQUENCE [LARGE SCALE GENOMIC DNA]</scope>
    <source>
        <strain evidence="7 8">SNUG30386</strain>
    </source>
</reference>
<proteinExistence type="predicted"/>
<dbReference type="AlphaFoldDB" id="A0A2T3FU62"/>
<dbReference type="InterPro" id="IPR014008">
    <property type="entry name" value="Cbl_synth_MTase_CbiT"/>
</dbReference>
<dbReference type="RefSeq" id="WP_106999977.1">
    <property type="nucleotide sequence ID" value="NZ_JAQDBF010000001.1"/>
</dbReference>
<dbReference type="GO" id="GO:0032259">
    <property type="term" value="P:methylation"/>
    <property type="evidence" value="ECO:0007669"/>
    <property type="project" value="UniProtKB-KW"/>
</dbReference>
<evidence type="ECO:0000256" key="4">
    <source>
        <dbReference type="ARBA" id="ARBA00022679"/>
    </source>
</evidence>
<organism evidence="7 8">
    <name type="scientific">Clostridium fessum</name>
    <dbReference type="NCBI Taxonomy" id="2126740"/>
    <lineage>
        <taxon>Bacteria</taxon>
        <taxon>Bacillati</taxon>
        <taxon>Bacillota</taxon>
        <taxon>Clostridia</taxon>
        <taxon>Eubacteriales</taxon>
        <taxon>Clostridiaceae</taxon>
        <taxon>Clostridium</taxon>
    </lineage>
</organism>
<keyword evidence="5" id="KW-0949">S-adenosyl-L-methionine</keyword>
<dbReference type="SUPFAM" id="SSF53335">
    <property type="entry name" value="S-adenosyl-L-methionine-dependent methyltransferases"/>
    <property type="match status" value="1"/>
</dbReference>
<dbReference type="GO" id="GO:0008276">
    <property type="term" value="F:protein methyltransferase activity"/>
    <property type="evidence" value="ECO:0007669"/>
    <property type="project" value="InterPro"/>
</dbReference>
<keyword evidence="3 7" id="KW-0489">Methyltransferase</keyword>